<sequence length="81" mass="8680">MSPLEQAKADLAERLGVPVDDVTVVSSEEVTWPDSSLGCPQPGMMYAQVLTDGSRILLSAGGRTYEYHSGGHRAPFLCETP</sequence>
<proteinExistence type="predicted"/>
<gene>
    <name evidence="1" type="ORF">GCM10009741_38370</name>
</gene>
<evidence type="ECO:0000313" key="2">
    <source>
        <dbReference type="Proteomes" id="UP001500363"/>
    </source>
</evidence>
<dbReference type="EMBL" id="BAAANC010000002">
    <property type="protein sequence ID" value="GAA1532366.1"/>
    <property type="molecule type" value="Genomic_DNA"/>
</dbReference>
<dbReference type="RefSeq" id="WP_344175774.1">
    <property type="nucleotide sequence ID" value="NZ_BAAANC010000002.1"/>
</dbReference>
<keyword evidence="2" id="KW-1185">Reference proteome</keyword>
<dbReference type="Proteomes" id="UP001500363">
    <property type="component" value="Unassembled WGS sequence"/>
</dbReference>
<name>A0ABN2B238_9ACTN</name>
<evidence type="ECO:0008006" key="3">
    <source>
        <dbReference type="Google" id="ProtNLM"/>
    </source>
</evidence>
<evidence type="ECO:0000313" key="1">
    <source>
        <dbReference type="EMBL" id="GAA1532366.1"/>
    </source>
</evidence>
<organism evidence="1 2">
    <name type="scientific">Kribbella lupini</name>
    <dbReference type="NCBI Taxonomy" id="291602"/>
    <lineage>
        <taxon>Bacteria</taxon>
        <taxon>Bacillati</taxon>
        <taxon>Actinomycetota</taxon>
        <taxon>Actinomycetes</taxon>
        <taxon>Propionibacteriales</taxon>
        <taxon>Kribbellaceae</taxon>
        <taxon>Kribbella</taxon>
    </lineage>
</organism>
<protein>
    <recommendedName>
        <fullName evidence="3">Immunity protein 35 of polymorphic toxin system</fullName>
    </recommendedName>
</protein>
<comment type="caution">
    <text evidence="1">The sequence shown here is derived from an EMBL/GenBank/DDBJ whole genome shotgun (WGS) entry which is preliminary data.</text>
</comment>
<accession>A0ABN2B238</accession>
<reference evidence="1 2" key="1">
    <citation type="journal article" date="2019" name="Int. J. Syst. Evol. Microbiol.">
        <title>The Global Catalogue of Microorganisms (GCM) 10K type strain sequencing project: providing services to taxonomists for standard genome sequencing and annotation.</title>
        <authorList>
            <consortium name="The Broad Institute Genomics Platform"/>
            <consortium name="The Broad Institute Genome Sequencing Center for Infectious Disease"/>
            <person name="Wu L."/>
            <person name="Ma J."/>
        </authorList>
    </citation>
    <scope>NUCLEOTIDE SEQUENCE [LARGE SCALE GENOMIC DNA]</scope>
    <source>
        <strain evidence="1 2">JCM 14303</strain>
    </source>
</reference>